<dbReference type="Proteomes" id="UP000672027">
    <property type="component" value="Chromosome"/>
</dbReference>
<evidence type="ECO:0000259" key="1">
    <source>
        <dbReference type="Pfam" id="PF13676"/>
    </source>
</evidence>
<gene>
    <name evidence="2" type="ORF">J8380_09865</name>
</gene>
<feature type="domain" description="TIR" evidence="1">
    <location>
        <begin position="4"/>
        <end position="58"/>
    </location>
</feature>
<proteinExistence type="predicted"/>
<protein>
    <submittedName>
        <fullName evidence="2">Toll/interleukin-1 receptor domain-containing protein</fullName>
    </submittedName>
</protein>
<dbReference type="Gene3D" id="3.40.50.10140">
    <property type="entry name" value="Toll/interleukin-1 receptor homology (TIR) domain"/>
    <property type="match status" value="1"/>
</dbReference>
<accession>A0ABX7WZM7</accession>
<dbReference type="InterPro" id="IPR035897">
    <property type="entry name" value="Toll_tir_struct_dom_sf"/>
</dbReference>
<reference evidence="2 3" key="1">
    <citation type="submission" date="2021-04" db="EMBL/GenBank/DDBJ databases">
        <title>Genomics, taxonomy and metabolism of representatives of sulfur bacteria of the genus Thiothrix: Thiothrix fructosivorans QT, Thiothrix unzii A1T and three new species, Thiothrix subterranea sp. nov., Thiothrix litoralis sp. nov. and 'Candidatus Thiothrix anitrata' sp. nov.</title>
        <authorList>
            <person name="Ravin N.V."/>
            <person name="Smolyakov D."/>
            <person name="Rudenko T.S."/>
            <person name="Mardanov A.V."/>
            <person name="Beletsky A.V."/>
            <person name="Markov N.D."/>
            <person name="Fomenkov A.I."/>
            <person name="Roberts R.J."/>
            <person name="Karnachuk O.V."/>
            <person name="Novikov A."/>
            <person name="Grabovich M.Y."/>
        </authorList>
    </citation>
    <scope>NUCLEOTIDE SEQUENCE [LARGE SCALE GENOMIC DNA]</scope>
    <source>
        <strain evidence="2 3">A52</strain>
    </source>
</reference>
<dbReference type="InterPro" id="IPR000157">
    <property type="entry name" value="TIR_dom"/>
</dbReference>
<dbReference type="Pfam" id="PF13676">
    <property type="entry name" value="TIR_2"/>
    <property type="match status" value="1"/>
</dbReference>
<dbReference type="SUPFAM" id="SSF52200">
    <property type="entry name" value="Toll/Interleukin receptor TIR domain"/>
    <property type="match status" value="1"/>
</dbReference>
<dbReference type="EMBL" id="CP072800">
    <property type="protein sequence ID" value="QTR48612.1"/>
    <property type="molecule type" value="Genomic_DNA"/>
</dbReference>
<evidence type="ECO:0000313" key="2">
    <source>
        <dbReference type="EMBL" id="QTR48612.1"/>
    </source>
</evidence>
<organism evidence="2 3">
    <name type="scientific">Candidatus Thiothrix anitrata</name>
    <dbReference type="NCBI Taxonomy" id="2823902"/>
    <lineage>
        <taxon>Bacteria</taxon>
        <taxon>Pseudomonadati</taxon>
        <taxon>Pseudomonadota</taxon>
        <taxon>Gammaproteobacteria</taxon>
        <taxon>Thiotrichales</taxon>
        <taxon>Thiotrichaceae</taxon>
        <taxon>Thiothrix</taxon>
    </lineage>
</organism>
<keyword evidence="2" id="KW-0675">Receptor</keyword>
<evidence type="ECO:0000313" key="3">
    <source>
        <dbReference type="Proteomes" id="UP000672027"/>
    </source>
</evidence>
<keyword evidence="3" id="KW-1185">Reference proteome</keyword>
<dbReference type="RefSeq" id="WP_210225500.1">
    <property type="nucleotide sequence ID" value="NZ_CP072800.1"/>
</dbReference>
<name>A0ABX7WZM7_9GAMM</name>
<sequence length="70" mass="8211">MHDIFLSYSTKDRDRLKPLVAALEQRGWSVFWDHKTVPIGKHWQNVIGQAIRDSRCVVWRGQRILLLPNG</sequence>